<evidence type="ECO:0000256" key="1">
    <source>
        <dbReference type="SAM" id="Phobius"/>
    </source>
</evidence>
<feature type="transmembrane region" description="Helical" evidence="1">
    <location>
        <begin position="29"/>
        <end position="51"/>
    </location>
</feature>
<protein>
    <submittedName>
        <fullName evidence="2">Uncharacterized protein</fullName>
    </submittedName>
</protein>
<name>A0AAE0EPG5_9CHLO</name>
<gene>
    <name evidence="2" type="ORF">CYMTET_54040</name>
</gene>
<keyword evidence="3" id="KW-1185">Reference proteome</keyword>
<keyword evidence="1" id="KW-1133">Transmembrane helix</keyword>
<keyword evidence="1" id="KW-0812">Transmembrane</keyword>
<dbReference type="EMBL" id="LGRX02035220">
    <property type="protein sequence ID" value="KAK3235776.1"/>
    <property type="molecule type" value="Genomic_DNA"/>
</dbReference>
<comment type="caution">
    <text evidence="2">The sequence shown here is derived from an EMBL/GenBank/DDBJ whole genome shotgun (WGS) entry which is preliminary data.</text>
</comment>
<keyword evidence="1" id="KW-0472">Membrane</keyword>
<evidence type="ECO:0000313" key="2">
    <source>
        <dbReference type="EMBL" id="KAK3235776.1"/>
    </source>
</evidence>
<accession>A0AAE0EPG5</accession>
<proteinExistence type="predicted"/>
<dbReference type="Proteomes" id="UP001190700">
    <property type="component" value="Unassembled WGS sequence"/>
</dbReference>
<organism evidence="2 3">
    <name type="scientific">Cymbomonas tetramitiformis</name>
    <dbReference type="NCBI Taxonomy" id="36881"/>
    <lineage>
        <taxon>Eukaryota</taxon>
        <taxon>Viridiplantae</taxon>
        <taxon>Chlorophyta</taxon>
        <taxon>Pyramimonadophyceae</taxon>
        <taxon>Pyramimonadales</taxon>
        <taxon>Pyramimonadaceae</taxon>
        <taxon>Cymbomonas</taxon>
    </lineage>
</organism>
<evidence type="ECO:0000313" key="3">
    <source>
        <dbReference type="Proteomes" id="UP001190700"/>
    </source>
</evidence>
<reference evidence="2 3" key="1">
    <citation type="journal article" date="2015" name="Genome Biol. Evol.">
        <title>Comparative Genomics of a Bacterivorous Green Alga Reveals Evolutionary Causalities and Consequences of Phago-Mixotrophic Mode of Nutrition.</title>
        <authorList>
            <person name="Burns J.A."/>
            <person name="Paasch A."/>
            <person name="Narechania A."/>
            <person name="Kim E."/>
        </authorList>
    </citation>
    <scope>NUCLEOTIDE SEQUENCE [LARGE SCALE GENOMIC DNA]</scope>
    <source>
        <strain evidence="2 3">PLY_AMNH</strain>
    </source>
</reference>
<dbReference type="AlphaFoldDB" id="A0AAE0EPG5"/>
<sequence>MEPSVPGEDATQLENSLQPRVLELKQTDAVLIALLLYFFLVWLPRHIIAVIRRRKLAARALKRKDT</sequence>